<protein>
    <submittedName>
        <fullName evidence="4">Quinone oxidoreductase</fullName>
    </submittedName>
</protein>
<keyword evidence="1" id="KW-0521">NADP</keyword>
<keyword evidence="5" id="KW-1185">Reference proteome</keyword>
<dbReference type="GO" id="GO:0008270">
    <property type="term" value="F:zinc ion binding"/>
    <property type="evidence" value="ECO:0007669"/>
    <property type="project" value="InterPro"/>
</dbReference>
<evidence type="ECO:0000259" key="3">
    <source>
        <dbReference type="SMART" id="SM00829"/>
    </source>
</evidence>
<reference evidence="4 5" key="1">
    <citation type="journal article" date="2011" name="J. Bacteriol.">
        <title>Whole-genome shotgun sequencing of the sulfur-oxidizing chemoautotroph Tetrathiobacter kashmirensis.</title>
        <authorList>
            <person name="Ghosh W."/>
            <person name="George A."/>
            <person name="Agarwal A."/>
            <person name="Raj P."/>
            <person name="Alam M."/>
            <person name="Pyne P."/>
            <person name="Das Gupta S.K."/>
        </authorList>
    </citation>
    <scope>NUCLEOTIDE SEQUENCE [LARGE SCALE GENOMIC DNA]</scope>
    <source>
        <strain evidence="4 5">WT001</strain>
    </source>
</reference>
<dbReference type="GO" id="GO:0035925">
    <property type="term" value="F:mRNA 3'-UTR AU-rich region binding"/>
    <property type="evidence" value="ECO:0007669"/>
    <property type="project" value="TreeGrafter"/>
</dbReference>
<dbReference type="PROSITE" id="PS01162">
    <property type="entry name" value="QOR_ZETA_CRYSTAL"/>
    <property type="match status" value="1"/>
</dbReference>
<dbReference type="InterPro" id="IPR020843">
    <property type="entry name" value="ER"/>
</dbReference>
<organism evidence="4 5">
    <name type="scientific">Advenella kashmirensis (strain DSM 17095 / LMG 22695 / WT001)</name>
    <name type="common">Tetrathiobacter kashmirensis</name>
    <dbReference type="NCBI Taxonomy" id="1036672"/>
    <lineage>
        <taxon>Bacteria</taxon>
        <taxon>Pseudomonadati</taxon>
        <taxon>Pseudomonadota</taxon>
        <taxon>Betaproteobacteria</taxon>
        <taxon>Burkholderiales</taxon>
        <taxon>Alcaligenaceae</taxon>
    </lineage>
</organism>
<dbReference type="STRING" id="1036672.TKWG_01535"/>
<sequence length="335" mass="36286">MWPHRARGELRIRQTAIGVNFHDVYVRSGLYKTLTLPGIPGIEAAGVVEAIGPQVTGFSTGDSIAYITNQYGAYASERILPARLAIRLPDAVDQDLAASVLLKGLTAHMLLRQVHQVQSGDTILVHAASGGVGQLLCQWASYLGATVIGTVGSEEKAEQARALGCAHTILYREENFVERVRQITNNQGVNVVYDSVGKDTFLGSLAALARLGHLVNFGQSSGSIDPIEVSILAPKSNSLTRPGVFHYTAERAMLESMASELFALIERGVLAVRTGQVYPLAEAAHAHQRWSPDHEWERCCSSPDGKCEICRQGERISGIVRRSSASSLDLFPEQK</sequence>
<dbReference type="SMART" id="SM00829">
    <property type="entry name" value="PKS_ER"/>
    <property type="match status" value="1"/>
</dbReference>
<dbReference type="InterPro" id="IPR013154">
    <property type="entry name" value="ADH-like_N"/>
</dbReference>
<gene>
    <name evidence="4" type="ordered locus">TKWG_01535</name>
</gene>
<dbReference type="InterPro" id="IPR047618">
    <property type="entry name" value="QOR-like"/>
</dbReference>
<dbReference type="InterPro" id="IPR002364">
    <property type="entry name" value="Quin_OxRdtase/zeta-crystal_CS"/>
</dbReference>
<accession>I3U7I5</accession>
<dbReference type="CDD" id="cd05286">
    <property type="entry name" value="QOR2"/>
    <property type="match status" value="1"/>
</dbReference>
<proteinExistence type="predicted"/>
<dbReference type="GO" id="GO:0003960">
    <property type="term" value="F:quinone reductase (NADPH) activity"/>
    <property type="evidence" value="ECO:0007669"/>
    <property type="project" value="InterPro"/>
</dbReference>
<dbReference type="KEGG" id="aka:TKWG_01535"/>
<evidence type="ECO:0000313" key="4">
    <source>
        <dbReference type="EMBL" id="AFK60973.1"/>
    </source>
</evidence>
<dbReference type="PANTHER" id="PTHR48106:SF13">
    <property type="entry name" value="QUINONE OXIDOREDUCTASE-RELATED"/>
    <property type="match status" value="1"/>
</dbReference>
<dbReference type="InterPro" id="IPR013149">
    <property type="entry name" value="ADH-like_C"/>
</dbReference>
<dbReference type="Gene3D" id="3.90.180.10">
    <property type="entry name" value="Medium-chain alcohol dehydrogenases, catalytic domain"/>
    <property type="match status" value="1"/>
</dbReference>
<dbReference type="SUPFAM" id="SSF50129">
    <property type="entry name" value="GroES-like"/>
    <property type="match status" value="1"/>
</dbReference>
<dbReference type="AlphaFoldDB" id="I3U7I5"/>
<evidence type="ECO:0000256" key="2">
    <source>
        <dbReference type="ARBA" id="ARBA00023002"/>
    </source>
</evidence>
<dbReference type="HOGENOM" id="CLU_026673_3_1_4"/>
<feature type="domain" description="Enoyl reductase (ER)" evidence="3">
    <location>
        <begin position="2"/>
        <end position="287"/>
    </location>
</feature>
<reference evidence="5" key="2">
    <citation type="journal article" date="2013" name="PLoS ONE">
        <title>Genome implosion elicits host-confinement in Alcaligenaceae: evidence from the comparative genomics of Tetrathiobacter kashmirensis, a pathogen in the making.</title>
        <authorList>
            <person name="Ghosh W."/>
            <person name="Alam M."/>
            <person name="Roy C."/>
            <person name="Pyne P."/>
            <person name="George A."/>
            <person name="Chakraborty R."/>
            <person name="Majumder S."/>
            <person name="Agarwal A."/>
            <person name="Chakraborty S."/>
            <person name="Majumdar S."/>
            <person name="Gupta S.K."/>
        </authorList>
    </citation>
    <scope>NUCLEOTIDE SEQUENCE [LARGE SCALE GENOMIC DNA]</scope>
    <source>
        <strain evidence="5">WT001</strain>
    </source>
</reference>
<evidence type="ECO:0000313" key="5">
    <source>
        <dbReference type="Proteomes" id="UP000005267"/>
    </source>
</evidence>
<dbReference type="EMBL" id="CP003555">
    <property type="protein sequence ID" value="AFK60973.1"/>
    <property type="molecule type" value="Genomic_DNA"/>
</dbReference>
<dbReference type="GO" id="GO:0070402">
    <property type="term" value="F:NADPH binding"/>
    <property type="evidence" value="ECO:0007669"/>
    <property type="project" value="TreeGrafter"/>
</dbReference>
<dbReference type="FunFam" id="3.40.50.720:FF:000053">
    <property type="entry name" value="Quinone oxidoreductase 1"/>
    <property type="match status" value="1"/>
</dbReference>
<dbReference type="PANTHER" id="PTHR48106">
    <property type="entry name" value="QUINONE OXIDOREDUCTASE PIG3-RELATED"/>
    <property type="match status" value="1"/>
</dbReference>
<name>I3U7I5_ADVKW</name>
<dbReference type="Gene3D" id="3.40.50.720">
    <property type="entry name" value="NAD(P)-binding Rossmann-like Domain"/>
    <property type="match status" value="1"/>
</dbReference>
<dbReference type="InterPro" id="IPR011032">
    <property type="entry name" value="GroES-like_sf"/>
</dbReference>
<dbReference type="Pfam" id="PF00107">
    <property type="entry name" value="ADH_zinc_N"/>
    <property type="match status" value="1"/>
</dbReference>
<dbReference type="Pfam" id="PF08240">
    <property type="entry name" value="ADH_N"/>
    <property type="match status" value="1"/>
</dbReference>
<evidence type="ECO:0000256" key="1">
    <source>
        <dbReference type="ARBA" id="ARBA00022857"/>
    </source>
</evidence>
<dbReference type="InterPro" id="IPR036291">
    <property type="entry name" value="NAD(P)-bd_dom_sf"/>
</dbReference>
<dbReference type="GO" id="GO:0005829">
    <property type="term" value="C:cytosol"/>
    <property type="evidence" value="ECO:0007669"/>
    <property type="project" value="TreeGrafter"/>
</dbReference>
<dbReference type="SUPFAM" id="SSF51735">
    <property type="entry name" value="NAD(P)-binding Rossmann-fold domains"/>
    <property type="match status" value="1"/>
</dbReference>
<keyword evidence="2" id="KW-0560">Oxidoreductase</keyword>
<dbReference type="Proteomes" id="UP000005267">
    <property type="component" value="Chromosome"/>
</dbReference>